<dbReference type="AlphaFoldDB" id="A0A9X6RM18"/>
<feature type="signal peptide" evidence="1">
    <location>
        <begin position="1"/>
        <end position="23"/>
    </location>
</feature>
<evidence type="ECO:0000256" key="1">
    <source>
        <dbReference type="SAM" id="SignalP"/>
    </source>
</evidence>
<accession>A0A9X6RM18</accession>
<evidence type="ECO:0000313" key="2">
    <source>
        <dbReference type="EMBL" id="OWA52894.1"/>
    </source>
</evidence>
<gene>
    <name evidence="2" type="ORF">BV898_17335</name>
</gene>
<sequence length="71" mass="7530">MWAYVFLIGLLVIAVASIDGVAAGSIVNVRSFTAQPWFGTGAPFSFSTADFRNRSDNSAGLSFKSSQNVPI</sequence>
<organism evidence="2 3">
    <name type="scientific">Hypsibius exemplaris</name>
    <name type="common">Freshwater tardigrade</name>
    <dbReference type="NCBI Taxonomy" id="2072580"/>
    <lineage>
        <taxon>Eukaryota</taxon>
        <taxon>Metazoa</taxon>
        <taxon>Ecdysozoa</taxon>
        <taxon>Tardigrada</taxon>
        <taxon>Eutardigrada</taxon>
        <taxon>Parachela</taxon>
        <taxon>Hypsibioidea</taxon>
        <taxon>Hypsibiidae</taxon>
        <taxon>Hypsibius</taxon>
    </lineage>
</organism>
<name>A0A9X6RM18_HYPEX</name>
<keyword evidence="1" id="KW-0732">Signal</keyword>
<protein>
    <submittedName>
        <fullName evidence="2">Uncharacterized protein</fullName>
    </submittedName>
</protein>
<keyword evidence="3" id="KW-1185">Reference proteome</keyword>
<proteinExistence type="predicted"/>
<comment type="caution">
    <text evidence="2">The sequence shown here is derived from an EMBL/GenBank/DDBJ whole genome shotgun (WGS) entry which is preliminary data.</text>
</comment>
<feature type="chain" id="PRO_5040906837" evidence="1">
    <location>
        <begin position="24"/>
        <end position="71"/>
    </location>
</feature>
<reference evidence="3" key="1">
    <citation type="submission" date="2017-01" db="EMBL/GenBank/DDBJ databases">
        <title>Comparative genomics of anhydrobiosis in the tardigrade Hypsibius dujardini.</title>
        <authorList>
            <person name="Yoshida Y."/>
            <person name="Koutsovoulos G."/>
            <person name="Laetsch D."/>
            <person name="Stevens L."/>
            <person name="Kumar S."/>
            <person name="Horikawa D."/>
            <person name="Ishino K."/>
            <person name="Komine S."/>
            <person name="Tomita M."/>
            <person name="Blaxter M."/>
            <person name="Arakawa K."/>
        </authorList>
    </citation>
    <scope>NUCLEOTIDE SEQUENCE [LARGE SCALE GENOMIC DNA]</scope>
    <source>
        <strain evidence="3">Z151</strain>
    </source>
</reference>
<dbReference type="EMBL" id="MTYJ01000291">
    <property type="protein sequence ID" value="OWA52894.1"/>
    <property type="molecule type" value="Genomic_DNA"/>
</dbReference>
<evidence type="ECO:0000313" key="3">
    <source>
        <dbReference type="Proteomes" id="UP000192578"/>
    </source>
</evidence>
<dbReference type="Proteomes" id="UP000192578">
    <property type="component" value="Unassembled WGS sequence"/>
</dbReference>